<dbReference type="AlphaFoldDB" id="A0A8H3ZJI7"/>
<sequence length="553" mass="62358">MFPFLRFPRELRDLVYRQYVTIEGGYLCDTDAFTNGRLKGIDGQPIDLALVFTCKTIADEMDYGGLALRLNPITFTTLDSPELGSLANVFHALMTTGVDSLRVAMLNSVGHPLTEKAVTELKATYPQFAPLLDLFKAERPPPRLGLERRSLMTRHYGTYGETPSIYRAFVRHALRLAASEPGSSLTVGDFVRPDARECDTTGMSSANFAIVDSRLEPWDIPSESEMEALVSMTAHADVLLGQTETPRTKHRFSAAAAAIYFLRFLSHDLRRQIRRIILLEDTSSVCHPESHAGGLIPFCQDYPMLRVERRVALWTNVFTKDVVYDSWRELQCRNFTGEAVPGDLISHQITKNLAPWIMEASALRAAGMPDDSFSILLESGGAPELCTSIFESVVHRDVAWQEAWMKCAEEDGTLSLSWFDRRIQSYVAYQQGVSHVAPISPRLMQALSNHWMLTSLDHGFAGYFFEGLPQAVRDIVEGRSTVSCDFDVGTPLDHEQIFDLHKAWNERKWALEWPSHSPAIWRTVSPLPDWAGIVRDNMIRLEEDRLDDAAYYT</sequence>
<evidence type="ECO:0000313" key="2">
    <source>
        <dbReference type="Proteomes" id="UP000434172"/>
    </source>
</evidence>
<dbReference type="OrthoDB" id="5062850at2759"/>
<reference evidence="1 2" key="1">
    <citation type="submission" date="2019-12" db="EMBL/GenBank/DDBJ databases">
        <title>A genome sequence resource for the geographically widespread anthracnose pathogen Colletotrichum asianum.</title>
        <authorList>
            <person name="Meng Y."/>
        </authorList>
    </citation>
    <scope>NUCLEOTIDE SEQUENCE [LARGE SCALE GENOMIC DNA]</scope>
    <source>
        <strain evidence="1 2">ICMP 18580</strain>
    </source>
</reference>
<keyword evidence="2" id="KW-1185">Reference proteome</keyword>
<organism evidence="1 2">
    <name type="scientific">Colletotrichum asianum</name>
    <dbReference type="NCBI Taxonomy" id="702518"/>
    <lineage>
        <taxon>Eukaryota</taxon>
        <taxon>Fungi</taxon>
        <taxon>Dikarya</taxon>
        <taxon>Ascomycota</taxon>
        <taxon>Pezizomycotina</taxon>
        <taxon>Sordariomycetes</taxon>
        <taxon>Hypocreomycetidae</taxon>
        <taxon>Glomerellales</taxon>
        <taxon>Glomerellaceae</taxon>
        <taxon>Colletotrichum</taxon>
        <taxon>Colletotrichum gloeosporioides species complex</taxon>
    </lineage>
</organism>
<dbReference type="Proteomes" id="UP000434172">
    <property type="component" value="Unassembled WGS sequence"/>
</dbReference>
<gene>
    <name evidence="1" type="ORF">GQ607_016905</name>
</gene>
<accession>A0A8H3ZJI7</accession>
<comment type="caution">
    <text evidence="1">The sequence shown here is derived from an EMBL/GenBank/DDBJ whole genome shotgun (WGS) entry which is preliminary data.</text>
</comment>
<protein>
    <submittedName>
        <fullName evidence="1">Uncharacterized protein</fullName>
    </submittedName>
</protein>
<proteinExistence type="predicted"/>
<dbReference type="EMBL" id="WOWK01000183">
    <property type="protein sequence ID" value="KAF0315836.1"/>
    <property type="molecule type" value="Genomic_DNA"/>
</dbReference>
<name>A0A8H3ZJI7_9PEZI</name>
<evidence type="ECO:0000313" key="1">
    <source>
        <dbReference type="EMBL" id="KAF0315836.1"/>
    </source>
</evidence>